<name>A0A433HUV2_9BACI</name>
<comment type="similarity">
    <text evidence="1">Belongs to the sigma-54 factor family.</text>
</comment>
<dbReference type="PROSITE" id="PS50044">
    <property type="entry name" value="SIGMA54_3"/>
    <property type="match status" value="1"/>
</dbReference>
<evidence type="ECO:0000256" key="7">
    <source>
        <dbReference type="ARBA" id="ARBA00023125"/>
    </source>
</evidence>
<evidence type="ECO:0000256" key="4">
    <source>
        <dbReference type="ARBA" id="ARBA00022695"/>
    </source>
</evidence>
<comment type="caution">
    <text evidence="12">The sequence shown here is derived from an EMBL/GenBank/DDBJ whole genome shotgun (WGS) entry which is preliminary data.</text>
</comment>
<evidence type="ECO:0000256" key="6">
    <source>
        <dbReference type="ARBA" id="ARBA00023082"/>
    </source>
</evidence>
<protein>
    <submittedName>
        <fullName evidence="12">RNA polymerase sigma-54 factor</fullName>
    </submittedName>
</protein>
<accession>A0A433HUV2</accession>
<dbReference type="NCBIfam" id="TIGR02395">
    <property type="entry name" value="rpoN_sigma"/>
    <property type="match status" value="1"/>
</dbReference>
<sequence>MNMRAGLFQQQTLKLAMTQELSQAIALLQYSSQELTAFLENKSLDNPLISLEYPQSLIFQQKGAKTKGNRITMGRDPKYWIEQIGEETQTLEKQLLSQLNVNKLSKNRLKIFLQLIRNIDENGYLRIGLHDAAAVTGTNETEVAECLNVLHQLEPFGIGARNLQECLLIQAKQAKHKWAEKILEEYFLLFADKKWKELAKKLQITLQEIQGVSDFIQTLNPRPGSLYVQEKPAYIVPDVAVELRDGEFIITSFEKNAPKISTNESYMEQMKQHKDQQVDRFLQEKWQEFQWIHRGVQQRRETIMKVTGKIVERQPECFYKGMSFLAPMTMKEIAEELEIHESTVSRAVKDKYVQAPFGTVEMRAFFTSTLQTTSEEDISTQKAKKAVEKAVHEESKQKPLSDQDISNTLKSEKGIVLSRRTVAKYRDQLRIPSSSKRKRFD</sequence>
<dbReference type="InterPro" id="IPR038709">
    <property type="entry name" value="RpoN_core-bd_sf"/>
</dbReference>
<gene>
    <name evidence="12" type="primary">rpoN</name>
    <name evidence="12" type="ORF">ELQ35_02590</name>
</gene>
<dbReference type="GO" id="GO:0006352">
    <property type="term" value="P:DNA-templated transcription initiation"/>
    <property type="evidence" value="ECO:0007669"/>
    <property type="project" value="InterPro"/>
</dbReference>
<keyword evidence="5" id="KW-0805">Transcription regulation</keyword>
<evidence type="ECO:0000259" key="10">
    <source>
        <dbReference type="Pfam" id="PF04552"/>
    </source>
</evidence>
<evidence type="ECO:0000256" key="2">
    <source>
        <dbReference type="ARBA" id="ARBA00022478"/>
    </source>
</evidence>
<evidence type="ECO:0000256" key="1">
    <source>
        <dbReference type="ARBA" id="ARBA00008798"/>
    </source>
</evidence>
<dbReference type="Pfam" id="PF04552">
    <property type="entry name" value="Sigma54_DBD"/>
    <property type="match status" value="1"/>
</dbReference>
<dbReference type="GO" id="GO:0003677">
    <property type="term" value="F:DNA binding"/>
    <property type="evidence" value="ECO:0007669"/>
    <property type="project" value="UniProtKB-KW"/>
</dbReference>
<keyword evidence="2" id="KW-0240">DNA-directed RNA polymerase</keyword>
<dbReference type="RefSeq" id="WP_126863299.1">
    <property type="nucleotide sequence ID" value="NZ_JAUSTX010000013.1"/>
</dbReference>
<evidence type="ECO:0000256" key="5">
    <source>
        <dbReference type="ARBA" id="ARBA00023015"/>
    </source>
</evidence>
<dbReference type="Proteomes" id="UP000267430">
    <property type="component" value="Unassembled WGS sequence"/>
</dbReference>
<reference evidence="12 13" key="1">
    <citation type="submission" date="2018-12" db="EMBL/GenBank/DDBJ databases">
        <title>Bacillus chawlae sp. nov., Bacillus glennii sp. nov., and Bacillus saganii sp. nov. Isolated from the Vehicle Assembly Building at Kennedy Space Center where the Viking Spacecraft were Assembled.</title>
        <authorList>
            <person name="Seuylemezian A."/>
            <person name="Vaishampayan P."/>
        </authorList>
    </citation>
    <scope>NUCLEOTIDE SEQUENCE [LARGE SCALE GENOMIC DNA]</scope>
    <source>
        <strain evidence="12 13">L5</strain>
    </source>
</reference>
<keyword evidence="13" id="KW-1185">Reference proteome</keyword>
<dbReference type="Gene3D" id="1.10.10.1330">
    <property type="entry name" value="RNA polymerase sigma-54 factor, core-binding domain"/>
    <property type="match status" value="1"/>
</dbReference>
<feature type="compositionally biased region" description="Basic and acidic residues" evidence="9">
    <location>
        <begin position="385"/>
        <end position="401"/>
    </location>
</feature>
<dbReference type="GO" id="GO:0001216">
    <property type="term" value="F:DNA-binding transcription activator activity"/>
    <property type="evidence" value="ECO:0007669"/>
    <property type="project" value="InterPro"/>
</dbReference>
<dbReference type="GO" id="GO:0000428">
    <property type="term" value="C:DNA-directed RNA polymerase complex"/>
    <property type="evidence" value="ECO:0007669"/>
    <property type="project" value="UniProtKB-KW"/>
</dbReference>
<evidence type="ECO:0000256" key="8">
    <source>
        <dbReference type="ARBA" id="ARBA00023163"/>
    </source>
</evidence>
<dbReference type="InterPro" id="IPR007634">
    <property type="entry name" value="RNA_pol_sigma_54_DNA-bd"/>
</dbReference>
<dbReference type="OrthoDB" id="9814402at2"/>
<evidence type="ECO:0000256" key="9">
    <source>
        <dbReference type="SAM" id="MobiDB-lite"/>
    </source>
</evidence>
<dbReference type="Pfam" id="PF04963">
    <property type="entry name" value="Sigma54_CBD"/>
    <property type="match status" value="1"/>
</dbReference>
<dbReference type="Gene3D" id="1.10.10.60">
    <property type="entry name" value="Homeodomain-like"/>
    <property type="match status" value="1"/>
</dbReference>
<dbReference type="PRINTS" id="PR00045">
    <property type="entry name" value="SIGMA54FCT"/>
</dbReference>
<organism evidence="12 13">
    <name type="scientific">Peribacillus cavernae</name>
    <dbReference type="NCBI Taxonomy" id="1674310"/>
    <lineage>
        <taxon>Bacteria</taxon>
        <taxon>Bacillati</taxon>
        <taxon>Bacillota</taxon>
        <taxon>Bacilli</taxon>
        <taxon>Bacillales</taxon>
        <taxon>Bacillaceae</taxon>
        <taxon>Peribacillus</taxon>
    </lineage>
</organism>
<dbReference type="InterPro" id="IPR000394">
    <property type="entry name" value="RNA_pol_sigma_54"/>
</dbReference>
<keyword evidence="4" id="KW-0548">Nucleotidyltransferase</keyword>
<evidence type="ECO:0000256" key="3">
    <source>
        <dbReference type="ARBA" id="ARBA00022679"/>
    </source>
</evidence>
<keyword evidence="3" id="KW-0808">Transferase</keyword>
<keyword evidence="8" id="KW-0804">Transcription</keyword>
<dbReference type="PANTHER" id="PTHR32248:SF4">
    <property type="entry name" value="RNA POLYMERASE SIGMA-54 FACTOR"/>
    <property type="match status" value="1"/>
</dbReference>
<evidence type="ECO:0000313" key="12">
    <source>
        <dbReference type="EMBL" id="RUQ32099.1"/>
    </source>
</evidence>
<evidence type="ECO:0000259" key="11">
    <source>
        <dbReference type="Pfam" id="PF04963"/>
    </source>
</evidence>
<dbReference type="Pfam" id="PF00309">
    <property type="entry name" value="Sigma54_AID"/>
    <property type="match status" value="1"/>
</dbReference>
<feature type="domain" description="RNA polymerase sigma factor 54 DNA-binding" evidence="10">
    <location>
        <begin position="281"/>
        <end position="439"/>
    </location>
</feature>
<dbReference type="PANTHER" id="PTHR32248">
    <property type="entry name" value="RNA POLYMERASE SIGMA-54 FACTOR"/>
    <property type="match status" value="1"/>
</dbReference>
<dbReference type="InterPro" id="IPR007046">
    <property type="entry name" value="RNA_pol_sigma_54_core-bd"/>
</dbReference>
<dbReference type="PROSITE" id="PS00717">
    <property type="entry name" value="SIGMA54_1"/>
    <property type="match status" value="1"/>
</dbReference>
<dbReference type="GO" id="GO:0016987">
    <property type="term" value="F:sigma factor activity"/>
    <property type="evidence" value="ECO:0007669"/>
    <property type="project" value="UniProtKB-KW"/>
</dbReference>
<keyword evidence="6" id="KW-0731">Sigma factor</keyword>
<dbReference type="PIRSF" id="PIRSF000774">
    <property type="entry name" value="RpoN"/>
    <property type="match status" value="1"/>
</dbReference>
<evidence type="ECO:0000313" key="13">
    <source>
        <dbReference type="Proteomes" id="UP000267430"/>
    </source>
</evidence>
<feature type="region of interest" description="Disordered" evidence="9">
    <location>
        <begin position="377"/>
        <end position="406"/>
    </location>
</feature>
<dbReference type="GO" id="GO:0016779">
    <property type="term" value="F:nucleotidyltransferase activity"/>
    <property type="evidence" value="ECO:0007669"/>
    <property type="project" value="UniProtKB-KW"/>
</dbReference>
<proteinExistence type="inferred from homology"/>
<dbReference type="PROSITE" id="PS00718">
    <property type="entry name" value="SIGMA54_2"/>
    <property type="match status" value="1"/>
</dbReference>
<keyword evidence="7" id="KW-0238">DNA-binding</keyword>
<dbReference type="AlphaFoldDB" id="A0A433HUV2"/>
<feature type="domain" description="RNA polymerase sigma factor 54 core-binding" evidence="11">
    <location>
        <begin position="81"/>
        <end position="266"/>
    </location>
</feature>
<dbReference type="EMBL" id="RYZZ01000003">
    <property type="protein sequence ID" value="RUQ32099.1"/>
    <property type="molecule type" value="Genomic_DNA"/>
</dbReference>